<keyword evidence="2" id="KW-1185">Reference proteome</keyword>
<sequence length="234" mass="27943">MEGDISTLWRAYHRHDLKYFIPVKSCKRQDLCCGCIICHRKRIGSTWESIFSLISEDDFWTHFWSDDRRTLEAILFARKEEDKKVTKEIRSNLLLLRDIYSFRSLMESTAKKFDRGRCLTYHPSTYPQYFLWDLARDRIVHTHTDLRKVLNEAAGWKMDPFATGCEAIIASYTYVDRRTKKRSTFRFAWPDLMDTPVLYFLRLVTFLIQSQGMGKKSLRLREFVPRALFEIARK</sequence>
<organism evidence="1 2">
    <name type="scientific">Riccia fluitans</name>
    <dbReference type="NCBI Taxonomy" id="41844"/>
    <lineage>
        <taxon>Eukaryota</taxon>
        <taxon>Viridiplantae</taxon>
        <taxon>Streptophyta</taxon>
        <taxon>Embryophyta</taxon>
        <taxon>Marchantiophyta</taxon>
        <taxon>Marchantiopsida</taxon>
        <taxon>Marchantiidae</taxon>
        <taxon>Marchantiales</taxon>
        <taxon>Ricciaceae</taxon>
        <taxon>Riccia</taxon>
    </lineage>
</organism>
<evidence type="ECO:0000313" key="1">
    <source>
        <dbReference type="EMBL" id="KAL2620138.1"/>
    </source>
</evidence>
<accession>A0ABD1Y074</accession>
<protein>
    <submittedName>
        <fullName evidence="1">Uncharacterized protein</fullName>
    </submittedName>
</protein>
<dbReference type="AlphaFoldDB" id="A0ABD1Y074"/>
<reference evidence="1 2" key="1">
    <citation type="submission" date="2024-09" db="EMBL/GenBank/DDBJ databases">
        <title>Chromosome-scale assembly of Riccia fluitans.</title>
        <authorList>
            <person name="Paukszto L."/>
            <person name="Sawicki J."/>
            <person name="Karawczyk K."/>
            <person name="Piernik-Szablinska J."/>
            <person name="Szczecinska M."/>
            <person name="Mazdziarz M."/>
        </authorList>
    </citation>
    <scope>NUCLEOTIDE SEQUENCE [LARGE SCALE GENOMIC DNA]</scope>
    <source>
        <strain evidence="1">Rf_01</strain>
        <tissue evidence="1">Aerial parts of the thallus</tissue>
    </source>
</reference>
<name>A0ABD1Y074_9MARC</name>
<dbReference type="EMBL" id="JBHFFA010000006">
    <property type="protein sequence ID" value="KAL2620138.1"/>
    <property type="molecule type" value="Genomic_DNA"/>
</dbReference>
<gene>
    <name evidence="1" type="ORF">R1flu_000343</name>
</gene>
<proteinExistence type="predicted"/>
<dbReference type="Proteomes" id="UP001605036">
    <property type="component" value="Unassembled WGS sequence"/>
</dbReference>
<comment type="caution">
    <text evidence="1">The sequence shown here is derived from an EMBL/GenBank/DDBJ whole genome shotgun (WGS) entry which is preliminary data.</text>
</comment>
<evidence type="ECO:0000313" key="2">
    <source>
        <dbReference type="Proteomes" id="UP001605036"/>
    </source>
</evidence>